<dbReference type="RefSeq" id="WP_133235235.1">
    <property type="nucleotide sequence ID" value="NZ_SMRT01000021.1"/>
</dbReference>
<dbReference type="InterPro" id="IPR036388">
    <property type="entry name" value="WH-like_DNA-bd_sf"/>
</dbReference>
<evidence type="ECO:0000256" key="4">
    <source>
        <dbReference type="ARBA" id="ARBA00023163"/>
    </source>
</evidence>
<dbReference type="SUPFAM" id="SSF53850">
    <property type="entry name" value="Periplasmic binding protein-like II"/>
    <property type="match status" value="1"/>
</dbReference>
<sequence length="307" mass="33890">MIVETLKVFVAVTEQSNFSRAAEQLNLSQPGVSLHIRNLEQELGAKLLHRSPKQVKLTEAGSILYRHAKQILSLYHEAKEEIRHLQHAVTGSLTIGASFTIGEYVMPRLLAEFTGLYPQVDIRVNIGNTGEITQAVRANELDLGLVEGSVAYPDVEIKPYMKDEMILVAPPGHPLSSRRAVEAGMLDDQVWVLRETGSGTRAFSDAFIRDAGLSVKRSFIFNSSQGVKESVAAGLGIAILSRLVVRKELESGEICELPVKGMKLTRDFLLIRSKSLPMTMAMSVFVQKLLSLPAPPPLNLDKRLRRP</sequence>
<dbReference type="InterPro" id="IPR005119">
    <property type="entry name" value="LysR_subst-bd"/>
</dbReference>
<dbReference type="InterPro" id="IPR000847">
    <property type="entry name" value="LysR_HTH_N"/>
</dbReference>
<evidence type="ECO:0000313" key="7">
    <source>
        <dbReference type="Proteomes" id="UP000295636"/>
    </source>
</evidence>
<evidence type="ECO:0000256" key="1">
    <source>
        <dbReference type="ARBA" id="ARBA00009437"/>
    </source>
</evidence>
<dbReference type="Gene3D" id="3.40.190.10">
    <property type="entry name" value="Periplasmic binding protein-like II"/>
    <property type="match status" value="2"/>
</dbReference>
<accession>A0A4R5KAZ3</accession>
<dbReference type="GO" id="GO:0000976">
    <property type="term" value="F:transcription cis-regulatory region binding"/>
    <property type="evidence" value="ECO:0007669"/>
    <property type="project" value="TreeGrafter"/>
</dbReference>
<dbReference type="PROSITE" id="PS50931">
    <property type="entry name" value="HTH_LYSR"/>
    <property type="match status" value="1"/>
</dbReference>
<dbReference type="EMBL" id="SMRT01000021">
    <property type="protein sequence ID" value="TDF92311.1"/>
    <property type="molecule type" value="Genomic_DNA"/>
</dbReference>
<dbReference type="AlphaFoldDB" id="A0A4R5KAZ3"/>
<name>A0A4R5KAZ3_9BACL</name>
<dbReference type="GO" id="GO:0003700">
    <property type="term" value="F:DNA-binding transcription factor activity"/>
    <property type="evidence" value="ECO:0007669"/>
    <property type="project" value="InterPro"/>
</dbReference>
<keyword evidence="2" id="KW-0805">Transcription regulation</keyword>
<comment type="similarity">
    <text evidence="1">Belongs to the LysR transcriptional regulatory family.</text>
</comment>
<dbReference type="OrthoDB" id="9785745at2"/>
<dbReference type="PRINTS" id="PR00039">
    <property type="entry name" value="HTHLYSR"/>
</dbReference>
<evidence type="ECO:0000256" key="3">
    <source>
        <dbReference type="ARBA" id="ARBA00023125"/>
    </source>
</evidence>
<dbReference type="Proteomes" id="UP000295636">
    <property type="component" value="Unassembled WGS sequence"/>
</dbReference>
<dbReference type="InterPro" id="IPR036390">
    <property type="entry name" value="WH_DNA-bd_sf"/>
</dbReference>
<reference evidence="6 7" key="1">
    <citation type="submission" date="2019-03" db="EMBL/GenBank/DDBJ databases">
        <title>This is whole genome sequence of Paenibacillus sp MS74 strain.</title>
        <authorList>
            <person name="Trinh H.N."/>
        </authorList>
    </citation>
    <scope>NUCLEOTIDE SEQUENCE [LARGE SCALE GENOMIC DNA]</scope>
    <source>
        <strain evidence="6 7">MS74</strain>
    </source>
</reference>
<dbReference type="Pfam" id="PF03466">
    <property type="entry name" value="LysR_substrate"/>
    <property type="match status" value="1"/>
</dbReference>
<dbReference type="Gene3D" id="1.10.10.10">
    <property type="entry name" value="Winged helix-like DNA-binding domain superfamily/Winged helix DNA-binding domain"/>
    <property type="match status" value="1"/>
</dbReference>
<protein>
    <submittedName>
        <fullName evidence="6">LysR family transcriptional regulator</fullName>
    </submittedName>
</protein>
<comment type="caution">
    <text evidence="6">The sequence shown here is derived from an EMBL/GenBank/DDBJ whole genome shotgun (WGS) entry which is preliminary data.</text>
</comment>
<keyword evidence="3" id="KW-0238">DNA-binding</keyword>
<dbReference type="PANTHER" id="PTHR30126">
    <property type="entry name" value="HTH-TYPE TRANSCRIPTIONAL REGULATOR"/>
    <property type="match status" value="1"/>
</dbReference>
<dbReference type="Pfam" id="PF00126">
    <property type="entry name" value="HTH_1"/>
    <property type="match status" value="1"/>
</dbReference>
<evidence type="ECO:0000259" key="5">
    <source>
        <dbReference type="PROSITE" id="PS50931"/>
    </source>
</evidence>
<evidence type="ECO:0000256" key="2">
    <source>
        <dbReference type="ARBA" id="ARBA00023015"/>
    </source>
</evidence>
<dbReference type="SUPFAM" id="SSF46785">
    <property type="entry name" value="Winged helix' DNA-binding domain"/>
    <property type="match status" value="1"/>
</dbReference>
<dbReference type="CDD" id="cd08420">
    <property type="entry name" value="PBP2_CysL_like"/>
    <property type="match status" value="1"/>
</dbReference>
<organism evidence="6 7">
    <name type="scientific">Paenibacillus piri</name>
    <dbReference type="NCBI Taxonomy" id="2547395"/>
    <lineage>
        <taxon>Bacteria</taxon>
        <taxon>Bacillati</taxon>
        <taxon>Bacillota</taxon>
        <taxon>Bacilli</taxon>
        <taxon>Bacillales</taxon>
        <taxon>Paenibacillaceae</taxon>
        <taxon>Paenibacillus</taxon>
    </lineage>
</organism>
<evidence type="ECO:0000313" key="6">
    <source>
        <dbReference type="EMBL" id="TDF92311.1"/>
    </source>
</evidence>
<dbReference type="PANTHER" id="PTHR30126:SF39">
    <property type="entry name" value="HTH-TYPE TRANSCRIPTIONAL REGULATOR CYSL"/>
    <property type="match status" value="1"/>
</dbReference>
<proteinExistence type="inferred from homology"/>
<keyword evidence="7" id="KW-1185">Reference proteome</keyword>
<keyword evidence="4" id="KW-0804">Transcription</keyword>
<gene>
    <name evidence="6" type="ORF">E1757_30035</name>
</gene>
<dbReference type="FunFam" id="1.10.10.10:FF:000001">
    <property type="entry name" value="LysR family transcriptional regulator"/>
    <property type="match status" value="1"/>
</dbReference>
<feature type="domain" description="HTH lysR-type" evidence="5">
    <location>
        <begin position="1"/>
        <end position="58"/>
    </location>
</feature>